<protein>
    <submittedName>
        <fullName evidence="2">Uncharacterized protein</fullName>
    </submittedName>
</protein>
<feature type="transmembrane region" description="Helical" evidence="1">
    <location>
        <begin position="63"/>
        <end position="83"/>
    </location>
</feature>
<organism evidence="2 3">
    <name type="scientific">Rosa chinensis</name>
    <name type="common">China rose</name>
    <dbReference type="NCBI Taxonomy" id="74649"/>
    <lineage>
        <taxon>Eukaryota</taxon>
        <taxon>Viridiplantae</taxon>
        <taxon>Streptophyta</taxon>
        <taxon>Embryophyta</taxon>
        <taxon>Tracheophyta</taxon>
        <taxon>Spermatophyta</taxon>
        <taxon>Magnoliopsida</taxon>
        <taxon>eudicotyledons</taxon>
        <taxon>Gunneridae</taxon>
        <taxon>Pentapetalae</taxon>
        <taxon>rosids</taxon>
        <taxon>fabids</taxon>
        <taxon>Rosales</taxon>
        <taxon>Rosaceae</taxon>
        <taxon>Rosoideae</taxon>
        <taxon>Rosoideae incertae sedis</taxon>
        <taxon>Rosa</taxon>
    </lineage>
</organism>
<keyword evidence="1" id="KW-0812">Transmembrane</keyword>
<keyword evidence="3" id="KW-1185">Reference proteome</keyword>
<evidence type="ECO:0000256" key="1">
    <source>
        <dbReference type="SAM" id="Phobius"/>
    </source>
</evidence>
<reference evidence="2 3" key="1">
    <citation type="journal article" date="2018" name="Nat. Genet.">
        <title>The Rosa genome provides new insights in the design of modern roses.</title>
        <authorList>
            <person name="Bendahmane M."/>
        </authorList>
    </citation>
    <scope>NUCLEOTIDE SEQUENCE [LARGE SCALE GENOMIC DNA]</scope>
    <source>
        <strain evidence="3">cv. Old Blush</strain>
    </source>
</reference>
<gene>
    <name evidence="2" type="ORF">RchiOBHm_Chr1g0359691</name>
</gene>
<dbReference type="AlphaFoldDB" id="A0A2P6SIF8"/>
<sequence>MNCQRFFQSTQTVPEGVFGSAFQVGVSTWCLCSTFGDYITIITSVIQQSSLVEFSTVYGFKPLGIVVTVAIGFALKPTIALFLRKSRKKAQAI</sequence>
<keyword evidence="1" id="KW-0472">Membrane</keyword>
<dbReference type="EMBL" id="PDCK01000039">
    <property type="protein sequence ID" value="PRQ58472.1"/>
    <property type="molecule type" value="Genomic_DNA"/>
</dbReference>
<name>A0A2P6SIF8_ROSCH</name>
<dbReference type="Gramene" id="PRQ58472">
    <property type="protein sequence ID" value="PRQ58472"/>
    <property type="gene ID" value="RchiOBHm_Chr1g0359691"/>
</dbReference>
<evidence type="ECO:0000313" key="2">
    <source>
        <dbReference type="EMBL" id="PRQ58472.1"/>
    </source>
</evidence>
<keyword evidence="1" id="KW-1133">Transmembrane helix</keyword>
<accession>A0A2P6SIF8</accession>
<dbReference type="Proteomes" id="UP000238479">
    <property type="component" value="Chromosome 1"/>
</dbReference>
<proteinExistence type="predicted"/>
<comment type="caution">
    <text evidence="2">The sequence shown here is derived from an EMBL/GenBank/DDBJ whole genome shotgun (WGS) entry which is preliminary data.</text>
</comment>
<evidence type="ECO:0000313" key="3">
    <source>
        <dbReference type="Proteomes" id="UP000238479"/>
    </source>
</evidence>